<feature type="domain" description="Heterokaryon incompatibility" evidence="2">
    <location>
        <begin position="128"/>
        <end position="221"/>
    </location>
</feature>
<dbReference type="AlphaFoldDB" id="A0A2J6PY54"/>
<evidence type="ECO:0000313" key="3">
    <source>
        <dbReference type="EMBL" id="PMD18955.1"/>
    </source>
</evidence>
<name>A0A2J6PY54_9HELO</name>
<reference evidence="3 4" key="1">
    <citation type="submission" date="2016-05" db="EMBL/GenBank/DDBJ databases">
        <title>A degradative enzymes factory behind the ericoid mycorrhizal symbiosis.</title>
        <authorList>
            <consortium name="DOE Joint Genome Institute"/>
            <person name="Martino E."/>
            <person name="Morin E."/>
            <person name="Grelet G."/>
            <person name="Kuo A."/>
            <person name="Kohler A."/>
            <person name="Daghino S."/>
            <person name="Barry K."/>
            <person name="Choi C."/>
            <person name="Cichocki N."/>
            <person name="Clum A."/>
            <person name="Copeland A."/>
            <person name="Hainaut M."/>
            <person name="Haridas S."/>
            <person name="Labutti K."/>
            <person name="Lindquist E."/>
            <person name="Lipzen A."/>
            <person name="Khouja H.-R."/>
            <person name="Murat C."/>
            <person name="Ohm R."/>
            <person name="Olson A."/>
            <person name="Spatafora J."/>
            <person name="Veneault-Fourrey C."/>
            <person name="Henrissat B."/>
            <person name="Grigoriev I."/>
            <person name="Martin F."/>
            <person name="Perotto S."/>
        </authorList>
    </citation>
    <scope>NUCLEOTIDE SEQUENCE [LARGE SCALE GENOMIC DNA]</scope>
    <source>
        <strain evidence="3 4">UAMH 7357</strain>
    </source>
</reference>
<accession>A0A2J6PY54</accession>
<dbReference type="STRING" id="1745343.A0A2J6PY54"/>
<gene>
    <name evidence="3" type="ORF">NA56DRAFT_705995</name>
</gene>
<dbReference type="PANTHER" id="PTHR33112:SF12">
    <property type="entry name" value="HETEROKARYON INCOMPATIBILITY DOMAIN-CONTAINING PROTEIN"/>
    <property type="match status" value="1"/>
</dbReference>
<feature type="transmembrane region" description="Helical" evidence="1">
    <location>
        <begin position="207"/>
        <end position="229"/>
    </location>
</feature>
<evidence type="ECO:0000313" key="4">
    <source>
        <dbReference type="Proteomes" id="UP000235672"/>
    </source>
</evidence>
<dbReference type="InterPro" id="IPR010730">
    <property type="entry name" value="HET"/>
</dbReference>
<keyword evidence="1" id="KW-0472">Membrane</keyword>
<dbReference type="OrthoDB" id="5428863at2759"/>
<evidence type="ECO:0000259" key="2">
    <source>
        <dbReference type="Pfam" id="PF06985"/>
    </source>
</evidence>
<dbReference type="Pfam" id="PF06985">
    <property type="entry name" value="HET"/>
    <property type="match status" value="1"/>
</dbReference>
<sequence>MEISYARSRDLQLIPKKTLCYGSKAVESVPRLALTAEWAGNQGAILPCGLQLKAPGLPTIDKSTALRGRVVGAQIDLQRVLEWRKICSETHGNVCTPPQIRDETSELTIRVIDVEQLCVVNLPKDCEYVVLSYVWGKTAQLRLLRENYESLTQPFALRALLDTLLRTIVDATTLVRQLGERFLWVDSLYIIQDSPEDLAVQIQHMNIVYGCASLTIVAAAAITALPYFADSIVDSVWESRGWTIQEKVLSKHLLIFTEYQTFYHCNKASWCEDAIWEYETPLIKLQGGLGTMSPDLARCALPHPSLTGLGKYAHLVSGANALGKDLNTSLIYGLPESAFDQTILWRSPIQNEGFRREQFPSWSWLGWKAGELPGDIEFPVGSKASVETIPLVQWHQVTPEGNQKLIGNRPAEYYELPKFESLPSLGLHADHILRFWALSAHLFVEREPLPAPGTFTRYGRYLYAFGIRDVDNELKILGRTSLRRDWRNSRPDYLEFLLLCRRKTRNLFKKAELVERVELMLIETIDDVSYRVQLPDPIHPSWLGWIREEWRIVNLG</sequence>
<keyword evidence="1" id="KW-0812">Transmembrane</keyword>
<dbReference type="PANTHER" id="PTHR33112">
    <property type="entry name" value="DOMAIN PROTEIN, PUTATIVE-RELATED"/>
    <property type="match status" value="1"/>
</dbReference>
<dbReference type="Proteomes" id="UP000235672">
    <property type="component" value="Unassembled WGS sequence"/>
</dbReference>
<organism evidence="3 4">
    <name type="scientific">Hyaloscypha hepaticicola</name>
    <dbReference type="NCBI Taxonomy" id="2082293"/>
    <lineage>
        <taxon>Eukaryota</taxon>
        <taxon>Fungi</taxon>
        <taxon>Dikarya</taxon>
        <taxon>Ascomycota</taxon>
        <taxon>Pezizomycotina</taxon>
        <taxon>Leotiomycetes</taxon>
        <taxon>Helotiales</taxon>
        <taxon>Hyaloscyphaceae</taxon>
        <taxon>Hyaloscypha</taxon>
    </lineage>
</organism>
<keyword evidence="4" id="KW-1185">Reference proteome</keyword>
<protein>
    <submittedName>
        <fullName evidence="3">HET-domain-containing protein</fullName>
    </submittedName>
</protein>
<keyword evidence="1" id="KW-1133">Transmembrane helix</keyword>
<dbReference type="EMBL" id="KZ613491">
    <property type="protein sequence ID" value="PMD18955.1"/>
    <property type="molecule type" value="Genomic_DNA"/>
</dbReference>
<evidence type="ECO:0000256" key="1">
    <source>
        <dbReference type="SAM" id="Phobius"/>
    </source>
</evidence>
<proteinExistence type="predicted"/>